<evidence type="ECO:0000313" key="1">
    <source>
        <dbReference type="EMBL" id="SFM96006.1"/>
    </source>
</evidence>
<dbReference type="Proteomes" id="UP000198535">
    <property type="component" value="Unassembled WGS sequence"/>
</dbReference>
<accession>A0A1I4V481</accession>
<proteinExistence type="predicted"/>
<organism evidence="1 2">
    <name type="scientific">Methanolobus profundi</name>
    <dbReference type="NCBI Taxonomy" id="487685"/>
    <lineage>
        <taxon>Archaea</taxon>
        <taxon>Methanobacteriati</taxon>
        <taxon>Methanobacteriota</taxon>
        <taxon>Stenosarchaea group</taxon>
        <taxon>Methanomicrobia</taxon>
        <taxon>Methanosarcinales</taxon>
        <taxon>Methanosarcinaceae</taxon>
        <taxon>Methanolobus</taxon>
    </lineage>
</organism>
<feature type="non-terminal residue" evidence="1">
    <location>
        <position position="1"/>
    </location>
</feature>
<dbReference type="EMBL" id="FOUJ01000018">
    <property type="protein sequence ID" value="SFM96006.1"/>
    <property type="molecule type" value="Genomic_DNA"/>
</dbReference>
<evidence type="ECO:0000313" key="2">
    <source>
        <dbReference type="Proteomes" id="UP000198535"/>
    </source>
</evidence>
<gene>
    <name evidence="1" type="ORF">SAMN04488696_3000</name>
</gene>
<keyword evidence="2" id="KW-1185">Reference proteome</keyword>
<protein>
    <submittedName>
        <fullName evidence="1">Uncharacterized protein</fullName>
    </submittedName>
</protein>
<reference evidence="2" key="1">
    <citation type="submission" date="2016-10" db="EMBL/GenBank/DDBJ databases">
        <authorList>
            <person name="Varghese N."/>
            <person name="Submissions S."/>
        </authorList>
    </citation>
    <scope>NUCLEOTIDE SEQUENCE [LARGE SCALE GENOMIC DNA]</scope>
    <source>
        <strain evidence="2">Mob M</strain>
    </source>
</reference>
<sequence length="45" mass="5069">IYTMAAFEGVRANRAKTLTITAFNKWRQKLFLSDVGFGSSVNSDR</sequence>
<dbReference type="AlphaFoldDB" id="A0A1I4V481"/>
<name>A0A1I4V481_9EURY</name>